<gene>
    <name evidence="2" type="ORF">DACRYDRAFT_116082</name>
</gene>
<feature type="compositionally biased region" description="Basic and acidic residues" evidence="1">
    <location>
        <begin position="286"/>
        <end position="305"/>
    </location>
</feature>
<dbReference type="Proteomes" id="UP000030653">
    <property type="component" value="Unassembled WGS sequence"/>
</dbReference>
<dbReference type="RefSeq" id="XP_040629268.1">
    <property type="nucleotide sequence ID" value="XM_040770132.1"/>
</dbReference>
<evidence type="ECO:0000313" key="2">
    <source>
        <dbReference type="EMBL" id="EJU02374.1"/>
    </source>
</evidence>
<feature type="compositionally biased region" description="Basic and acidic residues" evidence="1">
    <location>
        <begin position="257"/>
        <end position="267"/>
    </location>
</feature>
<evidence type="ECO:0000313" key="3">
    <source>
        <dbReference type="Proteomes" id="UP000030653"/>
    </source>
</evidence>
<name>M5G0V4_DACPD</name>
<proteinExistence type="predicted"/>
<dbReference type="HOGENOM" id="CLU_756548_0_0_1"/>
<evidence type="ECO:0000256" key="1">
    <source>
        <dbReference type="SAM" id="MobiDB-lite"/>
    </source>
</evidence>
<feature type="compositionally biased region" description="Polar residues" evidence="1">
    <location>
        <begin position="273"/>
        <end position="284"/>
    </location>
</feature>
<dbReference type="EMBL" id="JH795862">
    <property type="protein sequence ID" value="EJU02374.1"/>
    <property type="molecule type" value="Genomic_DNA"/>
</dbReference>
<keyword evidence="3" id="KW-1185">Reference proteome</keyword>
<feature type="region of interest" description="Disordered" evidence="1">
    <location>
        <begin position="257"/>
        <end position="305"/>
    </location>
</feature>
<dbReference type="GeneID" id="63685194"/>
<accession>M5G0V4</accession>
<dbReference type="AlphaFoldDB" id="M5G0V4"/>
<organism evidence="2 3">
    <name type="scientific">Dacryopinax primogenitus (strain DJM 731)</name>
    <name type="common">Brown rot fungus</name>
    <dbReference type="NCBI Taxonomy" id="1858805"/>
    <lineage>
        <taxon>Eukaryota</taxon>
        <taxon>Fungi</taxon>
        <taxon>Dikarya</taxon>
        <taxon>Basidiomycota</taxon>
        <taxon>Agaricomycotina</taxon>
        <taxon>Dacrymycetes</taxon>
        <taxon>Dacrymycetales</taxon>
        <taxon>Dacrymycetaceae</taxon>
        <taxon>Dacryopinax</taxon>
    </lineage>
</organism>
<reference evidence="2 3" key="1">
    <citation type="journal article" date="2012" name="Science">
        <title>The Paleozoic origin of enzymatic lignin decomposition reconstructed from 31 fungal genomes.</title>
        <authorList>
            <person name="Floudas D."/>
            <person name="Binder M."/>
            <person name="Riley R."/>
            <person name="Barry K."/>
            <person name="Blanchette R.A."/>
            <person name="Henrissat B."/>
            <person name="Martinez A.T."/>
            <person name="Otillar R."/>
            <person name="Spatafora J.W."/>
            <person name="Yadav J.S."/>
            <person name="Aerts A."/>
            <person name="Benoit I."/>
            <person name="Boyd A."/>
            <person name="Carlson A."/>
            <person name="Copeland A."/>
            <person name="Coutinho P.M."/>
            <person name="de Vries R.P."/>
            <person name="Ferreira P."/>
            <person name="Findley K."/>
            <person name="Foster B."/>
            <person name="Gaskell J."/>
            <person name="Glotzer D."/>
            <person name="Gorecki P."/>
            <person name="Heitman J."/>
            <person name="Hesse C."/>
            <person name="Hori C."/>
            <person name="Igarashi K."/>
            <person name="Jurgens J.A."/>
            <person name="Kallen N."/>
            <person name="Kersten P."/>
            <person name="Kohler A."/>
            <person name="Kuees U."/>
            <person name="Kumar T.K.A."/>
            <person name="Kuo A."/>
            <person name="LaButti K."/>
            <person name="Larrondo L.F."/>
            <person name="Lindquist E."/>
            <person name="Ling A."/>
            <person name="Lombard V."/>
            <person name="Lucas S."/>
            <person name="Lundell T."/>
            <person name="Martin R."/>
            <person name="McLaughlin D.J."/>
            <person name="Morgenstern I."/>
            <person name="Morin E."/>
            <person name="Murat C."/>
            <person name="Nagy L.G."/>
            <person name="Nolan M."/>
            <person name="Ohm R.A."/>
            <person name="Patyshakuliyeva A."/>
            <person name="Rokas A."/>
            <person name="Ruiz-Duenas F.J."/>
            <person name="Sabat G."/>
            <person name="Salamov A."/>
            <person name="Samejima M."/>
            <person name="Schmutz J."/>
            <person name="Slot J.C."/>
            <person name="St John F."/>
            <person name="Stenlid J."/>
            <person name="Sun H."/>
            <person name="Sun S."/>
            <person name="Syed K."/>
            <person name="Tsang A."/>
            <person name="Wiebenga A."/>
            <person name="Young D."/>
            <person name="Pisabarro A."/>
            <person name="Eastwood D.C."/>
            <person name="Martin F."/>
            <person name="Cullen D."/>
            <person name="Grigoriev I.V."/>
            <person name="Hibbett D.S."/>
        </authorList>
    </citation>
    <scope>NUCLEOTIDE SEQUENCE [LARGE SCALE GENOMIC DNA]</scope>
    <source>
        <strain evidence="2 3">DJM-731 SS1</strain>
    </source>
</reference>
<sequence length="366" mass="41302">MPCTSIPTAFADHPRKCARAIDYYPKNSDELFYLHRLVQDADNEYFMFGVEERATLGELQAILEYFNGPPGFRPSQLWDEQGRGGPPSYYAIDLTCVLAALSAPGNIGRIPTGFADNKSHWPQIVARYRQHPGELNYIRLRVQWSRAHHCMYDRLDSICFAEMEATVDFFSFPPPYCRLSPALPWSAPPPPLSPTTSFKFYPDPTTTTLLEFPPSTLPLPTSRPSCLLSLLPTPSYISTFHCATAMYRHTCPEYKEGEHLHHDRPPRELTPTKVKTQEQSQTAPRSEYDQRARPDRPNTQKDAHPNTETQALVQASPLSLPPLPISAAGLWPSASLFNPKEHFNCVAPQLIILLPNGRQLDMRCPA</sequence>
<protein>
    <submittedName>
        <fullName evidence="2">Uncharacterized protein</fullName>
    </submittedName>
</protein>